<proteinExistence type="predicted"/>
<sequence length="44" mass="5220">MSADFVKWFPLIGIVIHLRPISFEILMYFLTVHLSFRWSLPLNA</sequence>
<comment type="caution">
    <text evidence="2">The sequence shown here is derived from an EMBL/GenBank/DDBJ whole genome shotgun (WGS) entry which is preliminary data.</text>
</comment>
<accession>A0A9P9YRS2</accession>
<keyword evidence="1" id="KW-0472">Membrane</keyword>
<keyword evidence="1" id="KW-0812">Transmembrane</keyword>
<protein>
    <submittedName>
        <fullName evidence="2">Uncharacterized protein</fullName>
    </submittedName>
</protein>
<dbReference type="Proteomes" id="UP001059596">
    <property type="component" value="Unassembled WGS sequence"/>
</dbReference>
<gene>
    <name evidence="2" type="ORF">M5D96_003208</name>
</gene>
<organism evidence="2 3">
    <name type="scientific">Drosophila gunungcola</name>
    <name type="common">fruit fly</name>
    <dbReference type="NCBI Taxonomy" id="103775"/>
    <lineage>
        <taxon>Eukaryota</taxon>
        <taxon>Metazoa</taxon>
        <taxon>Ecdysozoa</taxon>
        <taxon>Arthropoda</taxon>
        <taxon>Hexapoda</taxon>
        <taxon>Insecta</taxon>
        <taxon>Pterygota</taxon>
        <taxon>Neoptera</taxon>
        <taxon>Endopterygota</taxon>
        <taxon>Diptera</taxon>
        <taxon>Brachycera</taxon>
        <taxon>Muscomorpha</taxon>
        <taxon>Ephydroidea</taxon>
        <taxon>Drosophilidae</taxon>
        <taxon>Drosophila</taxon>
        <taxon>Sophophora</taxon>
    </lineage>
</organism>
<dbReference type="AlphaFoldDB" id="A0A9P9YRS2"/>
<dbReference type="EMBL" id="JAMKOV010000002">
    <property type="protein sequence ID" value="KAI8041913.1"/>
    <property type="molecule type" value="Genomic_DNA"/>
</dbReference>
<reference evidence="2" key="1">
    <citation type="journal article" date="2023" name="Genome Biol. Evol.">
        <title>Long-read-based Genome Assembly of Drosophila gunungcola Reveals Fewer Chemosensory Genes in Flower-breeding Species.</title>
        <authorList>
            <person name="Negi A."/>
            <person name="Liao B.Y."/>
            <person name="Yeh S.D."/>
        </authorList>
    </citation>
    <scope>NUCLEOTIDE SEQUENCE</scope>
    <source>
        <strain evidence="2">Sukarami</strain>
    </source>
</reference>
<evidence type="ECO:0000256" key="1">
    <source>
        <dbReference type="SAM" id="Phobius"/>
    </source>
</evidence>
<evidence type="ECO:0000313" key="2">
    <source>
        <dbReference type="EMBL" id="KAI8041913.1"/>
    </source>
</evidence>
<feature type="transmembrane region" description="Helical" evidence="1">
    <location>
        <begin position="6"/>
        <end position="30"/>
    </location>
</feature>
<keyword evidence="3" id="KW-1185">Reference proteome</keyword>
<evidence type="ECO:0000313" key="3">
    <source>
        <dbReference type="Proteomes" id="UP001059596"/>
    </source>
</evidence>
<keyword evidence="1" id="KW-1133">Transmembrane helix</keyword>
<name>A0A9P9YRS2_9MUSC</name>